<dbReference type="EC" id="3.5.1.5" evidence="3"/>
<protein>
    <recommendedName>
        <fullName evidence="3">Urease subunit beta</fullName>
        <ecNumber evidence="3">3.5.1.5</ecNumber>
    </recommendedName>
    <alternativeName>
        <fullName evidence="3">Urea amidohydrolase subunit beta</fullName>
    </alternativeName>
</protein>
<evidence type="ECO:0000313" key="5">
    <source>
        <dbReference type="EMBL" id="MEU2125351.1"/>
    </source>
</evidence>
<evidence type="ECO:0000256" key="3">
    <source>
        <dbReference type="HAMAP-Rule" id="MF_01954"/>
    </source>
</evidence>
<dbReference type="InterPro" id="IPR002019">
    <property type="entry name" value="Urease_beta-like"/>
</dbReference>
<dbReference type="Gene3D" id="2.10.150.10">
    <property type="entry name" value="Urease, beta subunit"/>
    <property type="match status" value="1"/>
</dbReference>
<name>A0ABV2XHW1_9NOCA</name>
<evidence type="ECO:0000256" key="2">
    <source>
        <dbReference type="ARBA" id="ARBA00047778"/>
    </source>
</evidence>
<dbReference type="Pfam" id="PF00699">
    <property type="entry name" value="Urease_beta"/>
    <property type="match status" value="1"/>
</dbReference>
<comment type="subcellular location">
    <subcellularLocation>
        <location evidence="3">Cytoplasm</location>
    </subcellularLocation>
</comment>
<reference evidence="5 6" key="1">
    <citation type="submission" date="2024-06" db="EMBL/GenBank/DDBJ databases">
        <title>The Natural Products Discovery Center: Release of the First 8490 Sequenced Strains for Exploring Actinobacteria Biosynthetic Diversity.</title>
        <authorList>
            <person name="Kalkreuter E."/>
            <person name="Kautsar S.A."/>
            <person name="Yang D."/>
            <person name="Bader C.D."/>
            <person name="Teijaro C.N."/>
            <person name="Fluegel L."/>
            <person name="Davis C.M."/>
            <person name="Simpson J.R."/>
            <person name="Lauterbach L."/>
            <person name="Steele A.D."/>
            <person name="Gui C."/>
            <person name="Meng S."/>
            <person name="Li G."/>
            <person name="Viehrig K."/>
            <person name="Ye F."/>
            <person name="Su P."/>
            <person name="Kiefer A.F."/>
            <person name="Nichols A."/>
            <person name="Cepeda A.J."/>
            <person name="Yan W."/>
            <person name="Fan B."/>
            <person name="Jiang Y."/>
            <person name="Adhikari A."/>
            <person name="Zheng C.-J."/>
            <person name="Schuster L."/>
            <person name="Cowan T.M."/>
            <person name="Smanski M.J."/>
            <person name="Chevrette M.G."/>
            <person name="De Carvalho L.P.S."/>
            <person name="Shen B."/>
        </authorList>
    </citation>
    <scope>NUCLEOTIDE SEQUENCE [LARGE SCALE GENOMIC DNA]</scope>
    <source>
        <strain evidence="5 6">NPDC019434</strain>
    </source>
</reference>
<dbReference type="PANTHER" id="PTHR33569:SF1">
    <property type="entry name" value="UREASE"/>
    <property type="match status" value="1"/>
</dbReference>
<comment type="caution">
    <text evidence="5">The sequence shown here is derived from an EMBL/GenBank/DDBJ whole genome shotgun (WGS) entry which is preliminary data.</text>
</comment>
<comment type="similarity">
    <text evidence="3">Belongs to the urease beta subunit family.</text>
</comment>
<dbReference type="PANTHER" id="PTHR33569">
    <property type="entry name" value="UREASE"/>
    <property type="match status" value="1"/>
</dbReference>
<organism evidence="5 6">
    <name type="scientific">Nocardia niwae</name>
    <dbReference type="NCBI Taxonomy" id="626084"/>
    <lineage>
        <taxon>Bacteria</taxon>
        <taxon>Bacillati</taxon>
        <taxon>Actinomycetota</taxon>
        <taxon>Actinomycetes</taxon>
        <taxon>Mycobacteriales</taxon>
        <taxon>Nocardiaceae</taxon>
        <taxon>Nocardia</taxon>
    </lineage>
</organism>
<sequence>MIPGEYFCAEGVIALNSGAPRVELDVLNTGDRPVQVGSHVHFPQANAALRFDRAAAHGHRLDIPAGTAVRFEPGLGQRVRLVPLGGDREVHGISLTPPGRLDDQCAGPADPVRGRRTR</sequence>
<dbReference type="NCBIfam" id="NF009682">
    <property type="entry name" value="PRK13203.1"/>
    <property type="match status" value="1"/>
</dbReference>
<evidence type="ECO:0000313" key="6">
    <source>
        <dbReference type="Proteomes" id="UP001550535"/>
    </source>
</evidence>
<feature type="region of interest" description="Disordered" evidence="4">
    <location>
        <begin position="92"/>
        <end position="118"/>
    </location>
</feature>
<dbReference type="InterPro" id="IPR036461">
    <property type="entry name" value="Urease_betasu_sf"/>
</dbReference>
<accession>A0ABV2XHW1</accession>
<dbReference type="GO" id="GO:0009039">
    <property type="term" value="F:urease activity"/>
    <property type="evidence" value="ECO:0007669"/>
    <property type="project" value="UniProtKB-EC"/>
</dbReference>
<dbReference type="RefSeq" id="WP_063019949.1">
    <property type="nucleotide sequence ID" value="NZ_JBEYBM010000004.1"/>
</dbReference>
<evidence type="ECO:0000256" key="4">
    <source>
        <dbReference type="SAM" id="MobiDB-lite"/>
    </source>
</evidence>
<keyword evidence="1 3" id="KW-0378">Hydrolase</keyword>
<keyword evidence="6" id="KW-1185">Reference proteome</keyword>
<gene>
    <name evidence="3" type="primary">ureB</name>
    <name evidence="5" type="ORF">ABZ507_26405</name>
</gene>
<proteinExistence type="inferred from homology"/>
<keyword evidence="3" id="KW-0963">Cytoplasm</keyword>
<dbReference type="EMBL" id="JBEYBR010000083">
    <property type="protein sequence ID" value="MEU2125351.1"/>
    <property type="molecule type" value="Genomic_DNA"/>
</dbReference>
<dbReference type="NCBIfam" id="TIGR00192">
    <property type="entry name" value="urease_beta"/>
    <property type="match status" value="1"/>
</dbReference>
<evidence type="ECO:0000256" key="1">
    <source>
        <dbReference type="ARBA" id="ARBA00022801"/>
    </source>
</evidence>
<dbReference type="CDD" id="cd00407">
    <property type="entry name" value="Urease_beta"/>
    <property type="match status" value="1"/>
</dbReference>
<dbReference type="SUPFAM" id="SSF51278">
    <property type="entry name" value="Urease, beta-subunit"/>
    <property type="match status" value="1"/>
</dbReference>
<dbReference type="InterPro" id="IPR050069">
    <property type="entry name" value="Urease_subunit"/>
</dbReference>
<comment type="pathway">
    <text evidence="3">Nitrogen metabolism; urea degradation; CO(2) and NH(3) from urea (urease route): step 1/1.</text>
</comment>
<comment type="subunit">
    <text evidence="3">Heterotrimer of UreA (gamma), UreB (beta) and UreC (alpha) subunits. Three heterotrimers associate to form the active enzyme.</text>
</comment>
<dbReference type="Proteomes" id="UP001550535">
    <property type="component" value="Unassembled WGS sequence"/>
</dbReference>
<dbReference type="HAMAP" id="MF_01954">
    <property type="entry name" value="Urease_beta"/>
    <property type="match status" value="1"/>
</dbReference>
<comment type="catalytic activity">
    <reaction evidence="2 3">
        <text>urea + 2 H2O + H(+) = hydrogencarbonate + 2 NH4(+)</text>
        <dbReference type="Rhea" id="RHEA:20557"/>
        <dbReference type="ChEBI" id="CHEBI:15377"/>
        <dbReference type="ChEBI" id="CHEBI:15378"/>
        <dbReference type="ChEBI" id="CHEBI:16199"/>
        <dbReference type="ChEBI" id="CHEBI:17544"/>
        <dbReference type="ChEBI" id="CHEBI:28938"/>
        <dbReference type="EC" id="3.5.1.5"/>
    </reaction>
</comment>